<organism evidence="1">
    <name type="scientific">viral metagenome</name>
    <dbReference type="NCBI Taxonomy" id="1070528"/>
    <lineage>
        <taxon>unclassified sequences</taxon>
        <taxon>metagenomes</taxon>
        <taxon>organismal metagenomes</taxon>
    </lineage>
</organism>
<name>A0A6C0D540_9ZZZZ</name>
<dbReference type="AlphaFoldDB" id="A0A6C0D540"/>
<sequence>MFIAHRVNSSEYANSIPKEYGIEFDIRDSNGSIIVTHDPFTQGEELEDFLSKISKRFLIVNVKSEGIEINTLELLKKYGFEDFFFLDCSFPSIVKLSKLGEKRIALRFSEYENFANVLNNKDKVSWVWVDCFTRFPLTKSIEEVFHSHGLKICIVSPELQIQPELINKYKKYINNQNINIDAICTKEYNISTWNSI</sequence>
<protein>
    <recommendedName>
        <fullName evidence="2">GP-PDE domain-containing protein</fullName>
    </recommendedName>
</protein>
<accession>A0A6C0D540</accession>
<reference evidence="1" key="1">
    <citation type="journal article" date="2020" name="Nature">
        <title>Giant virus diversity and host interactions through global metagenomics.</title>
        <authorList>
            <person name="Schulz F."/>
            <person name="Roux S."/>
            <person name="Paez-Espino D."/>
            <person name="Jungbluth S."/>
            <person name="Walsh D.A."/>
            <person name="Denef V.J."/>
            <person name="McMahon K.D."/>
            <person name="Konstantinidis K.T."/>
            <person name="Eloe-Fadrosh E.A."/>
            <person name="Kyrpides N.C."/>
            <person name="Woyke T."/>
        </authorList>
    </citation>
    <scope>NUCLEOTIDE SEQUENCE</scope>
    <source>
        <strain evidence="1">GVMAG-M-3300023174-129</strain>
    </source>
</reference>
<evidence type="ECO:0008006" key="2">
    <source>
        <dbReference type="Google" id="ProtNLM"/>
    </source>
</evidence>
<evidence type="ECO:0000313" key="1">
    <source>
        <dbReference type="EMBL" id="QHT12156.1"/>
    </source>
</evidence>
<dbReference type="EMBL" id="MN739541">
    <property type="protein sequence ID" value="QHT12156.1"/>
    <property type="molecule type" value="Genomic_DNA"/>
</dbReference>
<proteinExistence type="predicted"/>